<comment type="caution">
    <text evidence="1">The sequence shown here is derived from an EMBL/GenBank/DDBJ whole genome shotgun (WGS) entry which is preliminary data.</text>
</comment>
<organism evidence="1 2">
    <name type="scientific">Entomophthora muscae</name>
    <dbReference type="NCBI Taxonomy" id="34485"/>
    <lineage>
        <taxon>Eukaryota</taxon>
        <taxon>Fungi</taxon>
        <taxon>Fungi incertae sedis</taxon>
        <taxon>Zoopagomycota</taxon>
        <taxon>Entomophthoromycotina</taxon>
        <taxon>Entomophthoromycetes</taxon>
        <taxon>Entomophthorales</taxon>
        <taxon>Entomophthoraceae</taxon>
        <taxon>Entomophthora</taxon>
    </lineage>
</organism>
<dbReference type="Proteomes" id="UP001165960">
    <property type="component" value="Unassembled WGS sequence"/>
</dbReference>
<accession>A0ACC2TKA0</accession>
<dbReference type="EMBL" id="QTSX02002842">
    <property type="protein sequence ID" value="KAJ9074973.1"/>
    <property type="molecule type" value="Genomic_DNA"/>
</dbReference>
<evidence type="ECO:0000313" key="2">
    <source>
        <dbReference type="Proteomes" id="UP001165960"/>
    </source>
</evidence>
<keyword evidence="2" id="KW-1185">Reference proteome</keyword>
<gene>
    <name evidence="1" type="primary">ERV25</name>
    <name evidence="1" type="ORF">DSO57_1000916</name>
</gene>
<proteinExistence type="predicted"/>
<reference evidence="1" key="1">
    <citation type="submission" date="2022-04" db="EMBL/GenBank/DDBJ databases">
        <title>Genome of the entomopathogenic fungus Entomophthora muscae.</title>
        <authorList>
            <person name="Elya C."/>
            <person name="Lovett B.R."/>
            <person name="Lee E."/>
            <person name="Macias A.M."/>
            <person name="Hajek A.E."/>
            <person name="De Bivort B.L."/>
            <person name="Kasson M.T."/>
            <person name="De Fine Licht H.H."/>
            <person name="Stajich J.E."/>
        </authorList>
    </citation>
    <scope>NUCLEOTIDE SEQUENCE</scope>
    <source>
        <strain evidence="1">Berkeley</strain>
    </source>
</reference>
<evidence type="ECO:0000313" key="1">
    <source>
        <dbReference type="EMBL" id="KAJ9074973.1"/>
    </source>
</evidence>
<name>A0ACC2TKA0_9FUNG</name>
<protein>
    <submittedName>
        <fullName evidence="1">Vesicle coat component</fullName>
    </submittedName>
</protein>
<sequence length="216" mass="24644">MFFPTVILFSALATITSAASAVRFDLPASYVHSVQKKCLSMWIAKESHVTVSLTTTPSSGQKLSFEITDSINFQNKYGSRDDFSDSQLVFTPQESTDINFCFWNILDPGLTPSPSYYRQVGLEVQIGKTEEDYKKLAKAENLKPREALLKQLEERYGNIVDVMDMFKSRDFDKLATHESTKKRIANFGFMSVGILVFVGIWQIIYLRNYFKSKKLI</sequence>